<keyword evidence="8" id="KW-0833">Ubl conjugation pathway</keyword>
<evidence type="ECO:0000256" key="6">
    <source>
        <dbReference type="ARBA" id="ARBA00022737"/>
    </source>
</evidence>
<keyword evidence="7" id="KW-0863">Zinc-finger</keyword>
<feature type="domain" description="RWD" evidence="10">
    <location>
        <begin position="23"/>
        <end position="181"/>
    </location>
</feature>
<dbReference type="SMART" id="SM00647">
    <property type="entry name" value="IBR"/>
    <property type="match status" value="2"/>
</dbReference>
<dbReference type="SUPFAM" id="SSF54495">
    <property type="entry name" value="UBC-like"/>
    <property type="match status" value="1"/>
</dbReference>
<dbReference type="GO" id="GO:0061630">
    <property type="term" value="F:ubiquitin protein ligase activity"/>
    <property type="evidence" value="ECO:0007669"/>
    <property type="project" value="UniProtKB-EC"/>
</dbReference>
<dbReference type="CDD" id="cd20354">
    <property type="entry name" value="Rcat_RBR_RNF14"/>
    <property type="match status" value="1"/>
</dbReference>
<dbReference type="InterPro" id="IPR031127">
    <property type="entry name" value="E3_UB_ligase_RBR"/>
</dbReference>
<evidence type="ECO:0000256" key="7">
    <source>
        <dbReference type="ARBA" id="ARBA00022771"/>
    </source>
</evidence>
<keyword evidence="6" id="KW-0677">Repeat</keyword>
<organism evidence="12 13">
    <name type="scientific">Ramazzottius varieornatus</name>
    <name type="common">Water bear</name>
    <name type="synonym">Tardigrade</name>
    <dbReference type="NCBI Taxonomy" id="947166"/>
    <lineage>
        <taxon>Eukaryota</taxon>
        <taxon>Metazoa</taxon>
        <taxon>Ecdysozoa</taxon>
        <taxon>Tardigrada</taxon>
        <taxon>Eutardigrada</taxon>
        <taxon>Parachela</taxon>
        <taxon>Hypsibioidea</taxon>
        <taxon>Ramazzottiidae</taxon>
        <taxon>Ramazzottius</taxon>
    </lineage>
</organism>
<dbReference type="PROSITE" id="PS50908">
    <property type="entry name" value="RWD"/>
    <property type="match status" value="1"/>
</dbReference>
<protein>
    <recommendedName>
        <fullName evidence="3">RBR-type E3 ubiquitin transferase</fullName>
        <ecNumber evidence="3">2.3.2.31</ecNumber>
    </recommendedName>
</protein>
<keyword evidence="9" id="KW-0862">Zinc</keyword>
<dbReference type="GO" id="GO:0008270">
    <property type="term" value="F:zinc ion binding"/>
    <property type="evidence" value="ECO:0007669"/>
    <property type="project" value="UniProtKB-KW"/>
</dbReference>
<comment type="pathway">
    <text evidence="2">Protein modification; protein ubiquitination.</text>
</comment>
<dbReference type="InterPro" id="IPR013083">
    <property type="entry name" value="Znf_RING/FYVE/PHD"/>
</dbReference>
<evidence type="ECO:0000256" key="4">
    <source>
        <dbReference type="ARBA" id="ARBA00022679"/>
    </source>
</evidence>
<dbReference type="Pfam" id="PF05773">
    <property type="entry name" value="RWD"/>
    <property type="match status" value="1"/>
</dbReference>
<dbReference type="InterPro" id="IPR002867">
    <property type="entry name" value="IBR_dom"/>
</dbReference>
<dbReference type="Gene3D" id="3.10.110.10">
    <property type="entry name" value="Ubiquitin Conjugating Enzyme"/>
    <property type="match status" value="1"/>
</dbReference>
<dbReference type="EC" id="2.3.2.31" evidence="3"/>
<evidence type="ECO:0000313" key="12">
    <source>
        <dbReference type="EMBL" id="GAU96326.1"/>
    </source>
</evidence>
<dbReference type="Gene3D" id="2.20.25.20">
    <property type="match status" value="1"/>
</dbReference>
<keyword evidence="4" id="KW-0808">Transferase</keyword>
<evidence type="ECO:0000256" key="3">
    <source>
        <dbReference type="ARBA" id="ARBA00012251"/>
    </source>
</evidence>
<dbReference type="PROSITE" id="PS51873">
    <property type="entry name" value="TRIAD"/>
    <property type="match status" value="1"/>
</dbReference>
<evidence type="ECO:0000256" key="5">
    <source>
        <dbReference type="ARBA" id="ARBA00022723"/>
    </source>
</evidence>
<dbReference type="InterPro" id="IPR006575">
    <property type="entry name" value="RWD_dom"/>
</dbReference>
<keyword evidence="5" id="KW-0479">Metal-binding</keyword>
<dbReference type="SUPFAM" id="SSF57850">
    <property type="entry name" value="RING/U-box"/>
    <property type="match status" value="3"/>
</dbReference>
<evidence type="ECO:0000256" key="1">
    <source>
        <dbReference type="ARBA" id="ARBA00001798"/>
    </source>
</evidence>
<evidence type="ECO:0000256" key="8">
    <source>
        <dbReference type="ARBA" id="ARBA00022786"/>
    </source>
</evidence>
<dbReference type="CDD" id="cd23820">
    <property type="entry name" value="RWD_RNF14"/>
    <property type="match status" value="1"/>
</dbReference>
<reference evidence="12 13" key="1">
    <citation type="journal article" date="2016" name="Nat. Commun.">
        <title>Extremotolerant tardigrade genome and improved radiotolerance of human cultured cells by tardigrade-unique protein.</title>
        <authorList>
            <person name="Hashimoto T."/>
            <person name="Horikawa D.D."/>
            <person name="Saito Y."/>
            <person name="Kuwahara H."/>
            <person name="Kozuka-Hata H."/>
            <person name="Shin-I T."/>
            <person name="Minakuchi Y."/>
            <person name="Ohishi K."/>
            <person name="Motoyama A."/>
            <person name="Aizu T."/>
            <person name="Enomoto A."/>
            <person name="Kondo K."/>
            <person name="Tanaka S."/>
            <person name="Hara Y."/>
            <person name="Koshikawa S."/>
            <person name="Sagara H."/>
            <person name="Miura T."/>
            <person name="Yokobori S."/>
            <person name="Miyagawa K."/>
            <person name="Suzuki Y."/>
            <person name="Kubo T."/>
            <person name="Oyama M."/>
            <person name="Kohara Y."/>
            <person name="Fujiyama A."/>
            <person name="Arakawa K."/>
            <person name="Katayama T."/>
            <person name="Toyoda A."/>
            <person name="Kunieda T."/>
        </authorList>
    </citation>
    <scope>NUCLEOTIDE SEQUENCE [LARGE SCALE GENOMIC DNA]</scope>
    <source>
        <strain evidence="12 13">YOKOZUNA-1</strain>
    </source>
</reference>
<keyword evidence="13" id="KW-1185">Reference proteome</keyword>
<evidence type="ECO:0000256" key="2">
    <source>
        <dbReference type="ARBA" id="ARBA00004906"/>
    </source>
</evidence>
<dbReference type="Gene3D" id="3.30.40.10">
    <property type="entry name" value="Zinc/RING finger domain, C3HC4 (zinc finger)"/>
    <property type="match status" value="1"/>
</dbReference>
<proteinExistence type="predicted"/>
<accession>A0A1D1V3G2</accession>
<dbReference type="InterPro" id="IPR047548">
    <property type="entry name" value="Rcat_RBR_RNF14"/>
</dbReference>
<dbReference type="InterPro" id="IPR044066">
    <property type="entry name" value="TRIAD_supradom"/>
</dbReference>
<dbReference type="EMBL" id="BDGG01000003">
    <property type="protein sequence ID" value="GAU96326.1"/>
    <property type="molecule type" value="Genomic_DNA"/>
</dbReference>
<dbReference type="Pfam" id="PF22191">
    <property type="entry name" value="IBR_1"/>
    <property type="match status" value="1"/>
</dbReference>
<evidence type="ECO:0000259" key="11">
    <source>
        <dbReference type="PROSITE" id="PS51873"/>
    </source>
</evidence>
<evidence type="ECO:0000313" key="13">
    <source>
        <dbReference type="Proteomes" id="UP000186922"/>
    </source>
</evidence>
<dbReference type="Proteomes" id="UP000186922">
    <property type="component" value="Unassembled WGS sequence"/>
</dbReference>
<dbReference type="OrthoDB" id="1431934at2759"/>
<dbReference type="GO" id="GO:0016567">
    <property type="term" value="P:protein ubiquitination"/>
    <property type="evidence" value="ECO:0007669"/>
    <property type="project" value="InterPro"/>
</dbReference>
<evidence type="ECO:0000256" key="9">
    <source>
        <dbReference type="ARBA" id="ARBA00022833"/>
    </source>
</evidence>
<comment type="catalytic activity">
    <reaction evidence="1">
        <text>[E2 ubiquitin-conjugating enzyme]-S-ubiquitinyl-L-cysteine + [acceptor protein]-L-lysine = [E2 ubiquitin-conjugating enzyme]-L-cysteine + [acceptor protein]-N(6)-ubiquitinyl-L-lysine.</text>
        <dbReference type="EC" id="2.3.2.31"/>
    </reaction>
</comment>
<comment type="caution">
    <text evidence="12">The sequence shown here is derived from an EMBL/GenBank/DDBJ whole genome shotgun (WGS) entry which is preliminary data.</text>
</comment>
<dbReference type="Gene3D" id="1.20.120.1750">
    <property type="match status" value="1"/>
</dbReference>
<name>A0A1D1V3G2_RAMVA</name>
<sequence length="534" mass="60844">MSGSCAAERQMSERNDDHDQQVDELLCLSSVLSETEFQQVSPCSGKLIVHPICDPPMSVYPLSPEHAALLQDLHNSITISDGADTTIRHSKVLEYSKFLSRRLPDHSRSDVNSLPPVEVKFWFPEDYPSRSPPSFHISCSWLGKDMESRVIKHLVSLWKRNGGLAVLYDAFEDLKNIFQNRDLFPLGNILIAADHQSELESLKELRGNVVQVYDARNFVEDLRSCDSQRADAVFVNEYHQCPICCSNRPGSDFMKLCKCRHHCCRNCLRDEALVHISGGSIRSIRCLECSDEILPQDVQLLISSEDFEKYQSLQLNNALDTMGDIVYCPRPGCGQPVIKEPDSDVAMCTCGYSFCIRCKGSSHGVAPCQWNHTKIAELEGRLVLTDKDYVKQKLMQMITDARSEMWIENNAKHCPRCWAKVEKSGGCNHMSCQVCEGHFCWLCMSMLDKKDPYRHYNDPRSPCNQQLFERGEQEDDDVVDFVLEEGDEFNQAVEAVAGQLEGRPERWFDNEDMNLQARMILEGRVQLENQEPQN</sequence>
<dbReference type="InterPro" id="IPR016135">
    <property type="entry name" value="UBQ-conjugating_enzyme/RWD"/>
</dbReference>
<feature type="domain" description="RING-type" evidence="11">
    <location>
        <begin position="237"/>
        <end position="467"/>
    </location>
</feature>
<dbReference type="Pfam" id="PF01485">
    <property type="entry name" value="IBR"/>
    <property type="match status" value="1"/>
</dbReference>
<dbReference type="AlphaFoldDB" id="A0A1D1V3G2"/>
<dbReference type="PANTHER" id="PTHR11685">
    <property type="entry name" value="RBR FAMILY RING FINGER AND IBR DOMAIN-CONTAINING"/>
    <property type="match status" value="1"/>
</dbReference>
<evidence type="ECO:0000259" key="10">
    <source>
        <dbReference type="PROSITE" id="PS50908"/>
    </source>
</evidence>
<gene>
    <name evidence="12" type="primary">RvY_07787-1</name>
    <name evidence="12" type="synonym">RvY_07787.1</name>
    <name evidence="12" type="ORF">RvY_07787</name>
</gene>
<dbReference type="CDD" id="cd20341">
    <property type="entry name" value="BRcat_RBR_RNF14"/>
    <property type="match status" value="1"/>
</dbReference>